<dbReference type="CDD" id="cd16914">
    <property type="entry name" value="EcfT"/>
    <property type="match status" value="1"/>
</dbReference>
<organism evidence="7 8">
    <name type="scientific">Mesoterricola sediminis</name>
    <dbReference type="NCBI Taxonomy" id="2927980"/>
    <lineage>
        <taxon>Bacteria</taxon>
        <taxon>Pseudomonadati</taxon>
        <taxon>Acidobacteriota</taxon>
        <taxon>Holophagae</taxon>
        <taxon>Holophagales</taxon>
        <taxon>Holophagaceae</taxon>
        <taxon>Mesoterricola</taxon>
    </lineage>
</organism>
<evidence type="ECO:0000256" key="2">
    <source>
        <dbReference type="ARBA" id="ARBA00022475"/>
    </source>
</evidence>
<evidence type="ECO:0000313" key="7">
    <source>
        <dbReference type="EMBL" id="BDU77073.1"/>
    </source>
</evidence>
<keyword evidence="8" id="KW-1185">Reference proteome</keyword>
<keyword evidence="2" id="KW-1003">Cell membrane</keyword>
<accession>A0AA48HF32</accession>
<evidence type="ECO:0000256" key="5">
    <source>
        <dbReference type="ARBA" id="ARBA00023136"/>
    </source>
</evidence>
<keyword evidence="4 6" id="KW-1133">Transmembrane helix</keyword>
<dbReference type="KEGG" id="msea:METESE_20310"/>
<dbReference type="PANTHER" id="PTHR34857:SF2">
    <property type="entry name" value="SLL0384 PROTEIN"/>
    <property type="match status" value="1"/>
</dbReference>
<evidence type="ECO:0000256" key="1">
    <source>
        <dbReference type="ARBA" id="ARBA00004651"/>
    </source>
</evidence>
<protein>
    <submittedName>
        <fullName evidence="7">Cobalt ECF transporter T component CbiQ</fullName>
    </submittedName>
</protein>
<comment type="subcellular location">
    <subcellularLocation>
        <location evidence="1">Cell membrane</location>
        <topology evidence="1">Multi-pass membrane protein</topology>
    </subcellularLocation>
</comment>
<dbReference type="GO" id="GO:0006824">
    <property type="term" value="P:cobalt ion transport"/>
    <property type="evidence" value="ECO:0007669"/>
    <property type="project" value="InterPro"/>
</dbReference>
<keyword evidence="3 6" id="KW-0812">Transmembrane</keyword>
<evidence type="ECO:0000256" key="4">
    <source>
        <dbReference type="ARBA" id="ARBA00022989"/>
    </source>
</evidence>
<evidence type="ECO:0000256" key="3">
    <source>
        <dbReference type="ARBA" id="ARBA00022692"/>
    </source>
</evidence>
<reference evidence="7" key="1">
    <citation type="journal article" date="2023" name="Int. J. Syst. Evol. Microbiol.">
        <title>Mesoterricola silvestris gen. nov., sp. nov., Mesoterricola sediminis sp. nov., Geothrix oryzae sp. nov., Geothrix edaphica sp. nov., Geothrix rubra sp. nov., and Geothrix limicola sp. nov., six novel members of Acidobacteriota isolated from soils.</title>
        <authorList>
            <person name="Itoh H."/>
            <person name="Sugisawa Y."/>
            <person name="Mise K."/>
            <person name="Xu Z."/>
            <person name="Kuniyasu M."/>
            <person name="Ushijima N."/>
            <person name="Kawano K."/>
            <person name="Kobayashi E."/>
            <person name="Shiratori Y."/>
            <person name="Masuda Y."/>
            <person name="Senoo K."/>
        </authorList>
    </citation>
    <scope>NUCLEOTIDE SEQUENCE</scope>
    <source>
        <strain evidence="7">W786</strain>
    </source>
</reference>
<dbReference type="RefSeq" id="WP_243330430.1">
    <property type="nucleotide sequence ID" value="NZ_AP027081.1"/>
</dbReference>
<dbReference type="InterPro" id="IPR051611">
    <property type="entry name" value="ECF_transporter_component"/>
</dbReference>
<evidence type="ECO:0000256" key="6">
    <source>
        <dbReference type="SAM" id="Phobius"/>
    </source>
</evidence>
<dbReference type="EMBL" id="AP027081">
    <property type="protein sequence ID" value="BDU77073.1"/>
    <property type="molecule type" value="Genomic_DNA"/>
</dbReference>
<gene>
    <name evidence="7" type="primary">nikQ</name>
    <name evidence="7" type="ORF">METESE_20310</name>
</gene>
<feature type="transmembrane region" description="Helical" evidence="6">
    <location>
        <begin position="57"/>
        <end position="74"/>
    </location>
</feature>
<sequence>MGFRAAALHHFATLDELAHGDSPIHRLDPRAKVAATALFILAVASFPRYAVAALAPYALFPAALAALGGVPAAFLGRRLLAALPFVLCLAAFNPLLDRVPVADLGGAALTGGWASFASILLRFALTVSAAVALAATTGVDGVTRALERLGAPAAFTRQLAFLHRYAFVLGEEAFRLNRARALRAFGRRTSPAEFASLAGHALLRAWDRARRVHVAMLSRGFTGRFPDRRPLAWRPADTAFLAAWAAFFACARVWDLASAAGALILGGRP</sequence>
<dbReference type="Pfam" id="PF02361">
    <property type="entry name" value="CbiQ"/>
    <property type="match status" value="1"/>
</dbReference>
<proteinExistence type="predicted"/>
<evidence type="ECO:0000313" key="8">
    <source>
        <dbReference type="Proteomes" id="UP001228113"/>
    </source>
</evidence>
<dbReference type="Proteomes" id="UP001228113">
    <property type="component" value="Chromosome"/>
</dbReference>
<dbReference type="GO" id="GO:0043190">
    <property type="term" value="C:ATP-binding cassette (ABC) transporter complex"/>
    <property type="evidence" value="ECO:0007669"/>
    <property type="project" value="InterPro"/>
</dbReference>
<dbReference type="AlphaFoldDB" id="A0AA48HF32"/>
<dbReference type="PANTHER" id="PTHR34857">
    <property type="entry name" value="SLL0384 PROTEIN"/>
    <property type="match status" value="1"/>
</dbReference>
<feature type="transmembrane region" description="Helical" evidence="6">
    <location>
        <begin position="79"/>
        <end position="96"/>
    </location>
</feature>
<feature type="transmembrane region" description="Helical" evidence="6">
    <location>
        <begin position="116"/>
        <end position="139"/>
    </location>
</feature>
<name>A0AA48HF32_9BACT</name>
<dbReference type="InterPro" id="IPR003339">
    <property type="entry name" value="ABC/ECF_trnsptr_transmembrane"/>
</dbReference>
<keyword evidence="5 6" id="KW-0472">Membrane</keyword>
<dbReference type="InterPro" id="IPR012809">
    <property type="entry name" value="ECF_CbiQ"/>
</dbReference>
<dbReference type="NCBIfam" id="TIGR02454">
    <property type="entry name" value="ECF_T_CbiQ"/>
    <property type="match status" value="1"/>
</dbReference>